<protein>
    <submittedName>
        <fullName evidence="2">Uncharacterized protein</fullName>
    </submittedName>
</protein>
<dbReference type="Proteomes" id="UP001054252">
    <property type="component" value="Unassembled WGS sequence"/>
</dbReference>
<organism evidence="2 3">
    <name type="scientific">Rubroshorea leprosula</name>
    <dbReference type="NCBI Taxonomy" id="152421"/>
    <lineage>
        <taxon>Eukaryota</taxon>
        <taxon>Viridiplantae</taxon>
        <taxon>Streptophyta</taxon>
        <taxon>Embryophyta</taxon>
        <taxon>Tracheophyta</taxon>
        <taxon>Spermatophyta</taxon>
        <taxon>Magnoliopsida</taxon>
        <taxon>eudicotyledons</taxon>
        <taxon>Gunneridae</taxon>
        <taxon>Pentapetalae</taxon>
        <taxon>rosids</taxon>
        <taxon>malvids</taxon>
        <taxon>Malvales</taxon>
        <taxon>Dipterocarpaceae</taxon>
        <taxon>Rubroshorea</taxon>
    </lineage>
</organism>
<dbReference type="AlphaFoldDB" id="A0AAV5MFC1"/>
<gene>
    <name evidence="2" type="ORF">SLEP1_g55309</name>
</gene>
<feature type="transmembrane region" description="Helical" evidence="1">
    <location>
        <begin position="6"/>
        <end position="27"/>
    </location>
</feature>
<keyword evidence="1" id="KW-0812">Transmembrane</keyword>
<keyword evidence="1" id="KW-0472">Membrane</keyword>
<name>A0AAV5MFC1_9ROSI</name>
<comment type="caution">
    <text evidence="2">The sequence shown here is derived from an EMBL/GenBank/DDBJ whole genome shotgun (WGS) entry which is preliminary data.</text>
</comment>
<accession>A0AAV5MFC1</accession>
<evidence type="ECO:0000313" key="3">
    <source>
        <dbReference type="Proteomes" id="UP001054252"/>
    </source>
</evidence>
<keyword evidence="3" id="KW-1185">Reference proteome</keyword>
<reference evidence="2 3" key="1">
    <citation type="journal article" date="2021" name="Commun. Biol.">
        <title>The genome of Shorea leprosula (Dipterocarpaceae) highlights the ecological relevance of drought in aseasonal tropical rainforests.</title>
        <authorList>
            <person name="Ng K.K.S."/>
            <person name="Kobayashi M.J."/>
            <person name="Fawcett J.A."/>
            <person name="Hatakeyama M."/>
            <person name="Paape T."/>
            <person name="Ng C.H."/>
            <person name="Ang C.C."/>
            <person name="Tnah L.H."/>
            <person name="Lee C.T."/>
            <person name="Nishiyama T."/>
            <person name="Sese J."/>
            <person name="O'Brien M.J."/>
            <person name="Copetti D."/>
            <person name="Mohd Noor M.I."/>
            <person name="Ong R.C."/>
            <person name="Putra M."/>
            <person name="Sireger I.Z."/>
            <person name="Indrioko S."/>
            <person name="Kosugi Y."/>
            <person name="Izuno A."/>
            <person name="Isagi Y."/>
            <person name="Lee S.L."/>
            <person name="Shimizu K.K."/>
        </authorList>
    </citation>
    <scope>NUCLEOTIDE SEQUENCE [LARGE SCALE GENOMIC DNA]</scope>
    <source>
        <strain evidence="2">214</strain>
    </source>
</reference>
<evidence type="ECO:0000256" key="1">
    <source>
        <dbReference type="SAM" id="Phobius"/>
    </source>
</evidence>
<keyword evidence="1" id="KW-1133">Transmembrane helix</keyword>
<dbReference type="EMBL" id="BPVZ01000259">
    <property type="protein sequence ID" value="GKV48500.1"/>
    <property type="molecule type" value="Genomic_DNA"/>
</dbReference>
<proteinExistence type="predicted"/>
<sequence>MESFWLFLKLGLIVKFGFSVNSAYFCLGYSHDY</sequence>
<evidence type="ECO:0000313" key="2">
    <source>
        <dbReference type="EMBL" id="GKV48500.1"/>
    </source>
</evidence>